<dbReference type="InterPro" id="IPR032376">
    <property type="entry name" value="DOCK_N"/>
</dbReference>
<proteinExistence type="inferred from homology"/>
<dbReference type="OrthoDB" id="18896at2759"/>
<dbReference type="InterPro" id="IPR027357">
    <property type="entry name" value="DOCKER_dom"/>
</dbReference>
<feature type="domain" description="DOCKER" evidence="3">
    <location>
        <begin position="1464"/>
        <end position="1873"/>
    </location>
</feature>
<dbReference type="InterPro" id="IPR026791">
    <property type="entry name" value="DOCK"/>
</dbReference>
<dbReference type="GO" id="GO:0007264">
    <property type="term" value="P:small GTPase-mediated signal transduction"/>
    <property type="evidence" value="ECO:0007669"/>
    <property type="project" value="InterPro"/>
</dbReference>
<dbReference type="GO" id="GO:0005886">
    <property type="term" value="C:plasma membrane"/>
    <property type="evidence" value="ECO:0007669"/>
    <property type="project" value="TreeGrafter"/>
</dbReference>
<dbReference type="GO" id="GO:0005085">
    <property type="term" value="F:guanyl-nucleotide exchange factor activity"/>
    <property type="evidence" value="ECO:0007669"/>
    <property type="project" value="InterPro"/>
</dbReference>
<evidence type="ECO:0000256" key="2">
    <source>
        <dbReference type="SAM" id="MobiDB-lite"/>
    </source>
</evidence>
<name>A0A4P9ZBE1_9ASCO</name>
<dbReference type="InterPro" id="IPR043161">
    <property type="entry name" value="DOCK_C_lobe_A"/>
</dbReference>
<dbReference type="EMBL" id="ML004465">
    <property type="protein sequence ID" value="RKP30154.1"/>
    <property type="molecule type" value="Genomic_DNA"/>
</dbReference>
<dbReference type="Gene3D" id="1.20.58.740">
    <property type="match status" value="1"/>
</dbReference>
<dbReference type="InterPro" id="IPR057500">
    <property type="entry name" value="C2_DCK1_4th"/>
</dbReference>
<feature type="region of interest" description="Disordered" evidence="2">
    <location>
        <begin position="121"/>
        <end position="213"/>
    </location>
</feature>
<dbReference type="Pfam" id="PF16172">
    <property type="entry name" value="DOCK_N"/>
    <property type="match status" value="1"/>
</dbReference>
<dbReference type="Pfam" id="PF20421">
    <property type="entry name" value="DHR-2_Lobe_C"/>
    <property type="match status" value="1"/>
</dbReference>
<feature type="region of interest" description="Disordered" evidence="2">
    <location>
        <begin position="575"/>
        <end position="609"/>
    </location>
</feature>
<reference evidence="5" key="1">
    <citation type="journal article" date="2018" name="Nat. Microbiol.">
        <title>Leveraging single-cell genomics to expand the fungal tree of life.</title>
        <authorList>
            <person name="Ahrendt S.R."/>
            <person name="Quandt C.A."/>
            <person name="Ciobanu D."/>
            <person name="Clum A."/>
            <person name="Salamov A."/>
            <person name="Andreopoulos B."/>
            <person name="Cheng J.F."/>
            <person name="Woyke T."/>
            <person name="Pelin A."/>
            <person name="Henrissat B."/>
            <person name="Reynolds N.K."/>
            <person name="Benny G.L."/>
            <person name="Smith M.E."/>
            <person name="James T.Y."/>
            <person name="Grigoriev I.V."/>
        </authorList>
    </citation>
    <scope>NUCLEOTIDE SEQUENCE [LARGE SCALE GENOMIC DNA]</scope>
    <source>
        <strain evidence="5">Baker2002</strain>
    </source>
</reference>
<organism evidence="4 5">
    <name type="scientific">Metschnikowia bicuspidata</name>
    <dbReference type="NCBI Taxonomy" id="27322"/>
    <lineage>
        <taxon>Eukaryota</taxon>
        <taxon>Fungi</taxon>
        <taxon>Dikarya</taxon>
        <taxon>Ascomycota</taxon>
        <taxon>Saccharomycotina</taxon>
        <taxon>Pichiomycetes</taxon>
        <taxon>Metschnikowiaceae</taxon>
        <taxon>Metschnikowia</taxon>
    </lineage>
</organism>
<dbReference type="Proteomes" id="UP000268321">
    <property type="component" value="Unassembled WGS sequence"/>
</dbReference>
<dbReference type="Gene3D" id="1.25.40.410">
    <property type="match status" value="1"/>
</dbReference>
<dbReference type="GO" id="GO:0005737">
    <property type="term" value="C:cytoplasm"/>
    <property type="evidence" value="ECO:0007669"/>
    <property type="project" value="TreeGrafter"/>
</dbReference>
<sequence>MTWTPTEEFLHGRLIRPFLPLEKHPDLKDNHFKNLYPGDEVYVFETKNGKWARGYSLTRAMPCEFSMTSVNLDELPGLTTKVVVFPLKYVKVIERLPLTAAYAPVHPLPLYSGGKVDFLADCPTEQGSESTSENSPSDQISPSDNSSESNSAKHLGKNNSMDTSSSDTYISSDEHLSHLSEKRVGEMGRSSDQSTSFPKSADSAAGNYPEDSEVAPIVPPLPFEKVTFHGDLVDEAAYAMNHLATHIFALYCMGELRLANKLLDVYAQLDRLRVKLARQTLTHDEETLARKTIAAHLCSIPKYLASRAVRSSEECYDLDNAHTDVSANKAVLARDAASGSILSLMLALPSQLAIGQQLCALLAKYPVHAGDHNADAPCVNAKLVREPPLHILVGFKAVSGSYAHQPAGFAGTIAYMYLRTPQKRLTDAFAVHSDSVDQVEFVRKLSGALFCDIPAADIENNKIYLVAVLTEEICLQAKQKGTQLAKIKRGVVAGVTDITRVFSRNRGSLAPGQSHQFAVRLFGSYMAQSKQVDPTRIENNGWGELVDRIIRNSNLGVAINPRAEKLVVYVKEFKHQPPGSKPLDAEPPIPEWSGPLDTPDTPSDAPATRQDKSIAKIWPLFFDPLAENYERLYVKLGKIKLCSPGYRNELLTIVVSSPNNASLRYAKASNQMEQRDWQFVSVTSGEAIGQIVKVTGIHPMRASVPLTDHLVLALYLDGVYCGEGQLLYRSCGQIVSFNDRPFRDVGIVHHQLRSPVAVLQVHTEYIGKACRAEPAIDRLLGYSECLARGKAGLDDLARFGRRFFPELVSAIGSVIDACLADDASVMDDARHAVLDGCFRALAHVLDTICGCLDLYMYLFEQYLRSHSVSPAVGVFLLARLAQTLGTAPENWDVHCRSSCRALGSLVQLALASAKYADDRQPFMAQLAAFCDAALQFVARDTPALVNDQILVMELPDFVAPYDELDAREVLRLVVRFLDAVGTKGLGFEEDRAARCRPVQASKQRLVCVTRLLVVQRLFARRFARDTALAPFLAAKSVRWAMDVFMGPTDVDCTRLAALVMNCVCDTVVAVTDVPAMRDTAFSLAKHLPVVASTLVRYNKFLEGNECFRPRKQFTQLFPRAYPFAPFVCDPVVGDEVFVEVLVELAVVFVYMARIGQTAAGPRGLEAVHSARLAHDFYDAPKLALPNGLAGDVAASLHGVLLIRRGAFFPEDRWLSLYAVLCDGCLCALELLAPLMRSRFVPDITQRDLFDRALWGQFFRNLLRLATLAPASLENLATLPRKACSQIAGTTRDRAAAVLSDIWDALAWHASPADCARFGLAHFGGFQVDFISGEYGVLPDLMLLALQKSTACQSTAVRVLWSMLVSEFVMSDSIVEVQKECVMALHGVYSRAAYKPGIAEQQLFTAQLMAAAKVSPEDPAFALFAESIHSLARFLDFLNDLSTVPAGVQFEDDRMYCELKINTYLKKIGKPELFHALVQHKYRENVAKLDYVQAALCLELLADTYAWDHQTVVPPYQLPQLPQQSAFERKEALVKLIALHYVAGNSLERATDTYNALLAAYTQHTFDLKSFAYVHQKLAQLYLDLESSHKISPSYFKVSYIGNGFAASVRGKQFIMEGLPFEHITAVRERLLRRFPGACIVSFEEHALELQKKPQTGRHIHVVSVKPVHEISDKILNKSIGERTYAQNRDLRSFCTVKKLLGATSVYDLWTEEVRYETAVLFPTLMKRSEIVRTTVVRLSPLENATRSILNKNTEMVQLESQINTAYMESTNYSALLNDLSRQLSGTVDSPVNGGVGQYRAFLTDPHYDGRLESAYHVRLLRSSFHDLAVILNCCLQLHGKLVAPAMRGAHDTLVELFKKNFAPEIDALKLDVDLDYQVYDHSAVRRPVPSMLSVS</sequence>
<keyword evidence="5" id="KW-1185">Reference proteome</keyword>
<evidence type="ECO:0000259" key="3">
    <source>
        <dbReference type="PROSITE" id="PS51651"/>
    </source>
</evidence>
<dbReference type="Pfam" id="PF25338">
    <property type="entry name" value="C2_DCK_4th"/>
    <property type="match status" value="1"/>
</dbReference>
<accession>A0A4P9ZBE1</accession>
<protein>
    <submittedName>
        <fullName evidence="4">Putative guanine nucleotide exchange factor</fullName>
    </submittedName>
</protein>
<dbReference type="PROSITE" id="PS51651">
    <property type="entry name" value="DOCKER"/>
    <property type="match status" value="1"/>
</dbReference>
<feature type="compositionally biased region" description="Low complexity" evidence="2">
    <location>
        <begin position="134"/>
        <end position="150"/>
    </location>
</feature>
<dbReference type="PANTHER" id="PTHR45653:SF10">
    <property type="entry name" value="MYOBLAST CITY, ISOFORM B"/>
    <property type="match status" value="1"/>
</dbReference>
<feature type="compositionally biased region" description="Basic and acidic residues" evidence="2">
    <location>
        <begin position="172"/>
        <end position="186"/>
    </location>
</feature>
<dbReference type="InterPro" id="IPR046773">
    <property type="entry name" value="DOCKER_Lobe_C"/>
</dbReference>
<gene>
    <name evidence="4" type="ORF">METBISCDRAFT_27662</name>
</gene>
<dbReference type="GO" id="GO:0031267">
    <property type="term" value="F:small GTPase binding"/>
    <property type="evidence" value="ECO:0007669"/>
    <property type="project" value="TreeGrafter"/>
</dbReference>
<comment type="similarity">
    <text evidence="1">Belongs to the DOCK family.</text>
</comment>
<evidence type="ECO:0000256" key="1">
    <source>
        <dbReference type="PROSITE-ProRule" id="PRU00984"/>
    </source>
</evidence>
<evidence type="ECO:0000313" key="5">
    <source>
        <dbReference type="Proteomes" id="UP000268321"/>
    </source>
</evidence>
<dbReference type="PANTHER" id="PTHR45653">
    <property type="entry name" value="DEDICATOR OF CYTOKINESIS"/>
    <property type="match status" value="1"/>
</dbReference>
<evidence type="ECO:0000313" key="4">
    <source>
        <dbReference type="EMBL" id="RKP30154.1"/>
    </source>
</evidence>
<dbReference type="InterPro" id="IPR043162">
    <property type="entry name" value="DOCK_C_lobe_C"/>
</dbReference>
<dbReference type="CDD" id="cd11684">
    <property type="entry name" value="DHR2_DOCK"/>
    <property type="match status" value="1"/>
</dbReference>
<feature type="compositionally biased region" description="Low complexity" evidence="2">
    <location>
        <begin position="160"/>
        <end position="171"/>
    </location>
</feature>